<keyword evidence="5" id="KW-0808">Transferase</keyword>
<dbReference type="Pfam" id="PF00672">
    <property type="entry name" value="HAMP"/>
    <property type="match status" value="1"/>
</dbReference>
<dbReference type="NCBIfam" id="NF038389">
    <property type="entry name" value="ArsS_fam_HK"/>
    <property type="match status" value="1"/>
</dbReference>
<keyword evidence="9 10" id="KW-0472">Membrane</keyword>
<reference evidence="13 14" key="1">
    <citation type="submission" date="2009-07" db="EMBL/GenBank/DDBJ databases">
        <authorList>
            <person name="Madupu R."/>
            <person name="Sebastian Y."/>
            <person name="Durkin A.S."/>
            <person name="Torralba M."/>
            <person name="Methe B."/>
            <person name="Sutton G.G."/>
            <person name="Strausberg R.L."/>
            <person name="Nelson K.E."/>
        </authorList>
    </citation>
    <scope>NUCLEOTIDE SEQUENCE [LARGE SCALE GENOMIC DNA]</scope>
    <source>
        <strain evidence="13 14">RM3268</strain>
    </source>
</reference>
<proteinExistence type="predicted"/>
<dbReference type="CDD" id="cd00082">
    <property type="entry name" value="HisKA"/>
    <property type="match status" value="1"/>
</dbReference>
<dbReference type="SMART" id="SM00304">
    <property type="entry name" value="HAMP"/>
    <property type="match status" value="1"/>
</dbReference>
<keyword evidence="4" id="KW-0597">Phosphoprotein</keyword>
<dbReference type="STRING" id="824.CGRAC_1251"/>
<dbReference type="InterPro" id="IPR050398">
    <property type="entry name" value="HssS/ArlS-like"/>
</dbReference>
<dbReference type="PROSITE" id="PS50109">
    <property type="entry name" value="HIS_KIN"/>
    <property type="match status" value="1"/>
</dbReference>
<dbReference type="EC" id="2.7.13.3" evidence="3"/>
<dbReference type="InterPro" id="IPR047994">
    <property type="entry name" value="ArsS-like"/>
</dbReference>
<evidence type="ECO:0000256" key="4">
    <source>
        <dbReference type="ARBA" id="ARBA00022553"/>
    </source>
</evidence>
<dbReference type="Gene3D" id="1.10.287.130">
    <property type="match status" value="1"/>
</dbReference>
<dbReference type="InterPro" id="IPR003660">
    <property type="entry name" value="HAMP_dom"/>
</dbReference>
<dbReference type="Gene3D" id="3.30.565.10">
    <property type="entry name" value="Histidine kinase-like ATPase, C-terminal domain"/>
    <property type="match status" value="1"/>
</dbReference>
<organism evidence="13 14">
    <name type="scientific">Campylobacter gracilis RM3268</name>
    <dbReference type="NCBI Taxonomy" id="553220"/>
    <lineage>
        <taxon>Bacteria</taxon>
        <taxon>Pseudomonadati</taxon>
        <taxon>Campylobacterota</taxon>
        <taxon>Epsilonproteobacteria</taxon>
        <taxon>Campylobacterales</taxon>
        <taxon>Campylobacteraceae</taxon>
        <taxon>Campylobacter</taxon>
    </lineage>
</organism>
<keyword evidence="14" id="KW-1185">Reference proteome</keyword>
<dbReference type="InterPro" id="IPR003661">
    <property type="entry name" value="HisK_dim/P_dom"/>
</dbReference>
<dbReference type="GO" id="GO:0000155">
    <property type="term" value="F:phosphorelay sensor kinase activity"/>
    <property type="evidence" value="ECO:0007669"/>
    <property type="project" value="InterPro"/>
</dbReference>
<evidence type="ECO:0000256" key="6">
    <source>
        <dbReference type="ARBA" id="ARBA00022692"/>
    </source>
</evidence>
<evidence type="ECO:0000256" key="9">
    <source>
        <dbReference type="ARBA" id="ARBA00023136"/>
    </source>
</evidence>
<protein>
    <recommendedName>
        <fullName evidence="3">histidine kinase</fullName>
        <ecNumber evidence="3">2.7.13.3</ecNumber>
    </recommendedName>
</protein>
<evidence type="ECO:0000256" key="3">
    <source>
        <dbReference type="ARBA" id="ARBA00012438"/>
    </source>
</evidence>
<dbReference type="Gene3D" id="6.10.340.10">
    <property type="match status" value="1"/>
</dbReference>
<accession>C8PFW1</accession>
<evidence type="ECO:0000256" key="8">
    <source>
        <dbReference type="ARBA" id="ARBA00022989"/>
    </source>
</evidence>
<dbReference type="CDD" id="cd06225">
    <property type="entry name" value="HAMP"/>
    <property type="match status" value="1"/>
</dbReference>
<comment type="subcellular location">
    <subcellularLocation>
        <location evidence="2">Membrane</location>
        <topology evidence="2">Multi-pass membrane protein</topology>
    </subcellularLocation>
</comment>
<dbReference type="eggNOG" id="COG0642">
    <property type="taxonomic scope" value="Bacteria"/>
</dbReference>
<gene>
    <name evidence="13" type="ORF">CAMGR0001_0753</name>
</gene>
<dbReference type="SUPFAM" id="SSF55874">
    <property type="entry name" value="ATPase domain of HSP90 chaperone/DNA topoisomerase II/histidine kinase"/>
    <property type="match status" value="1"/>
</dbReference>
<evidence type="ECO:0000313" key="13">
    <source>
        <dbReference type="EMBL" id="EEV17999.1"/>
    </source>
</evidence>
<evidence type="ECO:0000256" key="1">
    <source>
        <dbReference type="ARBA" id="ARBA00000085"/>
    </source>
</evidence>
<dbReference type="PANTHER" id="PTHR45528">
    <property type="entry name" value="SENSOR HISTIDINE KINASE CPXA"/>
    <property type="match status" value="1"/>
</dbReference>
<dbReference type="Proteomes" id="UP000005709">
    <property type="component" value="Unassembled WGS sequence"/>
</dbReference>
<name>C8PFW1_9BACT</name>
<dbReference type="PANTHER" id="PTHR45528:SF12">
    <property type="entry name" value="SENSOR HISTIDINE KINASE ARSS"/>
    <property type="match status" value="1"/>
</dbReference>
<feature type="domain" description="HAMP" evidence="12">
    <location>
        <begin position="169"/>
        <end position="221"/>
    </location>
</feature>
<evidence type="ECO:0000313" key="14">
    <source>
        <dbReference type="Proteomes" id="UP000005709"/>
    </source>
</evidence>
<dbReference type="SUPFAM" id="SSF47384">
    <property type="entry name" value="Homodimeric domain of signal transducing histidine kinase"/>
    <property type="match status" value="1"/>
</dbReference>
<evidence type="ECO:0000256" key="2">
    <source>
        <dbReference type="ARBA" id="ARBA00004141"/>
    </source>
</evidence>
<dbReference type="InterPro" id="IPR036097">
    <property type="entry name" value="HisK_dim/P_sf"/>
</dbReference>
<keyword evidence="6 10" id="KW-0812">Transmembrane</keyword>
<dbReference type="InterPro" id="IPR036890">
    <property type="entry name" value="HATPase_C_sf"/>
</dbReference>
<dbReference type="InterPro" id="IPR005467">
    <property type="entry name" value="His_kinase_dom"/>
</dbReference>
<keyword evidence="8 10" id="KW-1133">Transmembrane helix</keyword>
<evidence type="ECO:0000256" key="7">
    <source>
        <dbReference type="ARBA" id="ARBA00022777"/>
    </source>
</evidence>
<feature type="transmembrane region" description="Helical" evidence="10">
    <location>
        <begin position="149"/>
        <end position="169"/>
    </location>
</feature>
<sequence>MKFSKFKDHINLMKVRSSIFYTITFIFALAAVGVSLALLWLIGYDQQNYTRELNSKYSIVARANLYQMSKLISDVEYERQVANFEFSTIRDEAKRDEIIKGAEILDSISADIGSADILLFKRKHYLKITHAGETRLLNDKEYQPYRYDIFKAIYGVILVIILLAYIFIIRKIRPLRKLKRQIDKFAKGDLQIKDVSVGNDEISEVSHAFYEAVTQINKLNESRHLFLRNIMHELKTPITKGRIAVEMIERGKNQERLISVFERLESLINEFAAVERATAGTALGECGIFSMDEILKEALSIAMIEPGCVTLQNPLGLSLNVDLKLFCVAVKNLIDNAVKYAADGKILIRLNAETMDFITLGEPLQKDFSYYKEAFVKGTNAKQSFGLGLYIVDNIAKAHGLKFLYRRQDELNVFYFEGIEKIAAL</sequence>
<dbReference type="SMART" id="SM00388">
    <property type="entry name" value="HisKA"/>
    <property type="match status" value="1"/>
</dbReference>
<evidence type="ECO:0000256" key="10">
    <source>
        <dbReference type="SAM" id="Phobius"/>
    </source>
</evidence>
<dbReference type="GO" id="GO:0016020">
    <property type="term" value="C:membrane"/>
    <property type="evidence" value="ECO:0007669"/>
    <property type="project" value="UniProtKB-SubCell"/>
</dbReference>
<keyword evidence="7" id="KW-0418">Kinase</keyword>
<feature type="domain" description="Histidine kinase" evidence="11">
    <location>
        <begin position="229"/>
        <end position="400"/>
    </location>
</feature>
<evidence type="ECO:0000256" key="5">
    <source>
        <dbReference type="ARBA" id="ARBA00022679"/>
    </source>
</evidence>
<evidence type="ECO:0000259" key="11">
    <source>
        <dbReference type="PROSITE" id="PS50109"/>
    </source>
</evidence>
<dbReference type="PROSITE" id="PS50885">
    <property type="entry name" value="HAMP"/>
    <property type="match status" value="1"/>
</dbReference>
<dbReference type="EMBL" id="ACYG01000019">
    <property type="protein sequence ID" value="EEV17999.1"/>
    <property type="molecule type" value="Genomic_DNA"/>
</dbReference>
<comment type="catalytic activity">
    <reaction evidence="1">
        <text>ATP + protein L-histidine = ADP + protein N-phospho-L-histidine.</text>
        <dbReference type="EC" id="2.7.13.3"/>
    </reaction>
</comment>
<feature type="transmembrane region" description="Helical" evidence="10">
    <location>
        <begin position="20"/>
        <end position="42"/>
    </location>
</feature>
<dbReference type="AlphaFoldDB" id="C8PFW1"/>
<evidence type="ECO:0000259" key="12">
    <source>
        <dbReference type="PROSITE" id="PS50885"/>
    </source>
</evidence>
<comment type="caution">
    <text evidence="13">The sequence shown here is derived from an EMBL/GenBank/DDBJ whole genome shotgun (WGS) entry which is preliminary data.</text>
</comment>